<dbReference type="Gene3D" id="3.30.1360.120">
    <property type="entry name" value="Probable tRNA modification gtpase trme, domain 1"/>
    <property type="match status" value="1"/>
</dbReference>
<dbReference type="Proteomes" id="UP000436694">
    <property type="component" value="Unassembled WGS sequence"/>
</dbReference>
<evidence type="ECO:0000313" key="2">
    <source>
        <dbReference type="Proteomes" id="UP000436694"/>
    </source>
</evidence>
<organism evidence="1 2">
    <name type="scientific">Tritonibacter aquimaris</name>
    <dbReference type="NCBI Taxonomy" id="2663379"/>
    <lineage>
        <taxon>Bacteria</taxon>
        <taxon>Pseudomonadati</taxon>
        <taxon>Pseudomonadota</taxon>
        <taxon>Alphaproteobacteria</taxon>
        <taxon>Rhodobacterales</taxon>
        <taxon>Paracoccaceae</taxon>
        <taxon>Tritonibacter</taxon>
    </lineage>
</organism>
<dbReference type="EMBL" id="WIXK01000008">
    <property type="protein sequence ID" value="MQY43846.1"/>
    <property type="molecule type" value="Genomic_DNA"/>
</dbReference>
<accession>A0A844B388</accession>
<dbReference type="AlphaFoldDB" id="A0A844B388"/>
<protein>
    <submittedName>
        <fullName evidence="1">Sarcosine oxidase subunit gamma</fullName>
    </submittedName>
</protein>
<gene>
    <name evidence="1" type="ORF">GG681_14465</name>
</gene>
<evidence type="ECO:0000313" key="1">
    <source>
        <dbReference type="EMBL" id="MQY43846.1"/>
    </source>
</evidence>
<sequence>MTDLTPITALGARDARSLTIGSYSLRENSALALASLSVPDTAPQPFGLTLPEPGQLTRAGQYGAFWTGPNQWMVEGADLAETDFARALLAEAPEARVTEQTDGWTAFEIRAETSAQITALLERLANLPASDLAPGRATRTSFEHMSLFFLRRSDTELALIGMRTLATTLWHGLETTLERLETTS</sequence>
<dbReference type="RefSeq" id="WP_328593403.1">
    <property type="nucleotide sequence ID" value="NZ_WIXK01000008.1"/>
</dbReference>
<reference evidence="1 2" key="1">
    <citation type="submission" date="2019-10" db="EMBL/GenBank/DDBJ databases">
        <title>Epibacterium sp. nov., isolated from seawater.</title>
        <authorList>
            <person name="Zhang X."/>
            <person name="Li N."/>
        </authorList>
    </citation>
    <scope>NUCLEOTIDE SEQUENCE [LARGE SCALE GENOMIC DNA]</scope>
    <source>
        <strain evidence="1 2">SM1969</strain>
    </source>
</reference>
<dbReference type="InterPro" id="IPR027266">
    <property type="entry name" value="TrmE/GcvT-like"/>
</dbReference>
<comment type="caution">
    <text evidence="1">The sequence shown here is derived from an EMBL/GenBank/DDBJ whole genome shotgun (WGS) entry which is preliminary data.</text>
</comment>
<proteinExistence type="predicted"/>
<keyword evidence="2" id="KW-1185">Reference proteome</keyword>
<name>A0A844B388_9RHOB</name>